<dbReference type="InterPro" id="IPR051128">
    <property type="entry name" value="EgtD_Methyltrsf_superfamily"/>
</dbReference>
<dbReference type="NCBIfam" id="TIGR03438">
    <property type="entry name" value="egtD_ergothio"/>
    <property type="match status" value="1"/>
</dbReference>
<dbReference type="EMBL" id="SIJB01000026">
    <property type="protein sequence ID" value="NBI29598.1"/>
    <property type="molecule type" value="Genomic_DNA"/>
</dbReference>
<dbReference type="Pfam" id="PF10017">
    <property type="entry name" value="Methyltransf_33"/>
    <property type="match status" value="1"/>
</dbReference>
<sequence>MLQPKQMIVDLNPPVSSLKEEVLKGLRQDQKQLHPKWFYDEQGSKLFNQITTLPEYYLTRKEKEILTNNHSDICALIGHRSPLFELGCGNEEKIQLILESLQSGNRYVPIDISQEALNSTVEKLLDSFPLLDVKAIRADYTQALSFLCQGSKEKKVILFLGSTIGNLNGNDREKLLHQLSNNLNHHDGLLIGIDLIKSPILLEAAYNDSQGITAAFNKNLLHRINRELHANFQVEQFTHHAFFNNVKNRIEMHLISKTNQEVLIGDETFSFLSEETIHTENSYKFNLKEFEQTLFKVGLCMRNFWTDKQNYFAVTYIEPITK</sequence>
<name>A0A6N9Q453_9BACL</name>
<organism evidence="4 5">
    <name type="scientific">Chengkuizengella marina</name>
    <dbReference type="NCBI Taxonomy" id="2507566"/>
    <lineage>
        <taxon>Bacteria</taxon>
        <taxon>Bacillati</taxon>
        <taxon>Bacillota</taxon>
        <taxon>Bacilli</taxon>
        <taxon>Bacillales</taxon>
        <taxon>Paenibacillaceae</taxon>
        <taxon>Chengkuizengella</taxon>
    </lineage>
</organism>
<keyword evidence="1 4" id="KW-0489">Methyltransferase</keyword>
<dbReference type="InterPro" id="IPR029063">
    <property type="entry name" value="SAM-dependent_MTases_sf"/>
</dbReference>
<evidence type="ECO:0000313" key="4">
    <source>
        <dbReference type="EMBL" id="NBI29598.1"/>
    </source>
</evidence>
<keyword evidence="2 4" id="KW-0808">Transferase</keyword>
<feature type="domain" description="Histidine-specific methyltransferase SAM-dependent" evidence="3">
    <location>
        <begin position="19"/>
        <end position="318"/>
    </location>
</feature>
<protein>
    <submittedName>
        <fullName evidence="4">L-histidine N(Alpha)-methyltransferase</fullName>
        <ecNumber evidence="4">2.1.1.44</ecNumber>
    </submittedName>
</protein>
<dbReference type="PANTHER" id="PTHR43397:SF1">
    <property type="entry name" value="ERGOTHIONEINE BIOSYNTHESIS PROTEIN 1"/>
    <property type="match status" value="1"/>
</dbReference>
<accession>A0A6N9Q453</accession>
<dbReference type="InterPro" id="IPR019257">
    <property type="entry name" value="MeTrfase_dom"/>
</dbReference>
<evidence type="ECO:0000313" key="5">
    <source>
        <dbReference type="Proteomes" id="UP000448943"/>
    </source>
</evidence>
<dbReference type="AlphaFoldDB" id="A0A6N9Q453"/>
<dbReference type="InterPro" id="IPR035094">
    <property type="entry name" value="EgtD"/>
</dbReference>
<keyword evidence="5" id="KW-1185">Reference proteome</keyword>
<dbReference type="GO" id="GO:0052706">
    <property type="term" value="F:L-histidine N(alpha)-methyltransferase activity"/>
    <property type="evidence" value="ECO:0007669"/>
    <property type="project" value="UniProtKB-EC"/>
</dbReference>
<dbReference type="GO" id="GO:0032259">
    <property type="term" value="P:methylation"/>
    <property type="evidence" value="ECO:0007669"/>
    <property type="project" value="UniProtKB-KW"/>
</dbReference>
<evidence type="ECO:0000256" key="1">
    <source>
        <dbReference type="ARBA" id="ARBA00022603"/>
    </source>
</evidence>
<dbReference type="PANTHER" id="PTHR43397">
    <property type="entry name" value="ERGOTHIONEINE BIOSYNTHESIS PROTEIN 1"/>
    <property type="match status" value="1"/>
</dbReference>
<evidence type="ECO:0000256" key="2">
    <source>
        <dbReference type="ARBA" id="ARBA00022679"/>
    </source>
</evidence>
<gene>
    <name evidence="4" type="primary">egtD</name>
    <name evidence="4" type="ORF">ERL59_11575</name>
</gene>
<proteinExistence type="predicted"/>
<dbReference type="RefSeq" id="WP_160646407.1">
    <property type="nucleotide sequence ID" value="NZ_SIJB01000026.1"/>
</dbReference>
<dbReference type="PIRSF" id="PIRSF018005">
    <property type="entry name" value="UCP018005"/>
    <property type="match status" value="1"/>
</dbReference>
<dbReference type="InterPro" id="IPR017804">
    <property type="entry name" value="MeTrfase_EgtD-like"/>
</dbReference>
<dbReference type="SUPFAM" id="SSF53335">
    <property type="entry name" value="S-adenosyl-L-methionine-dependent methyltransferases"/>
    <property type="match status" value="1"/>
</dbReference>
<dbReference type="EC" id="2.1.1.44" evidence="4"/>
<evidence type="ECO:0000259" key="3">
    <source>
        <dbReference type="Pfam" id="PF10017"/>
    </source>
</evidence>
<dbReference type="Proteomes" id="UP000448943">
    <property type="component" value="Unassembled WGS sequence"/>
</dbReference>
<dbReference type="OrthoDB" id="5289726at2"/>
<reference evidence="4 5" key="1">
    <citation type="submission" date="2019-01" db="EMBL/GenBank/DDBJ databases">
        <title>Chengkuizengella sp. nov., isolated from deep-sea sediment of East Pacific Ocean.</title>
        <authorList>
            <person name="Yang J."/>
            <person name="Lai Q."/>
            <person name="Shao Z."/>
        </authorList>
    </citation>
    <scope>NUCLEOTIDE SEQUENCE [LARGE SCALE GENOMIC DNA]</scope>
    <source>
        <strain evidence="4 5">YPA3-1-1</strain>
    </source>
</reference>
<comment type="caution">
    <text evidence="4">The sequence shown here is derived from an EMBL/GenBank/DDBJ whole genome shotgun (WGS) entry which is preliminary data.</text>
</comment>
<dbReference type="Gene3D" id="3.40.50.150">
    <property type="entry name" value="Vaccinia Virus protein VP39"/>
    <property type="match status" value="1"/>
</dbReference>